<dbReference type="InterPro" id="IPR010982">
    <property type="entry name" value="Lambda_DNA-bd_dom_sf"/>
</dbReference>
<proteinExistence type="predicted"/>
<dbReference type="PANTHER" id="PTHR47691">
    <property type="entry name" value="REGULATOR-RELATED"/>
    <property type="match status" value="1"/>
</dbReference>
<dbReference type="InterPro" id="IPR003593">
    <property type="entry name" value="AAA+_ATPase"/>
</dbReference>
<dbReference type="Gene3D" id="1.10.260.40">
    <property type="entry name" value="lambda repressor-like DNA-binding domains"/>
    <property type="match status" value="1"/>
</dbReference>
<dbReference type="GO" id="GO:0003677">
    <property type="term" value="F:DNA binding"/>
    <property type="evidence" value="ECO:0007669"/>
    <property type="project" value="InterPro"/>
</dbReference>
<dbReference type="PRINTS" id="PR00364">
    <property type="entry name" value="DISEASERSIST"/>
</dbReference>
<dbReference type="SMART" id="SM00382">
    <property type="entry name" value="AAA"/>
    <property type="match status" value="1"/>
</dbReference>
<dbReference type="Pfam" id="PF13401">
    <property type="entry name" value="AAA_22"/>
    <property type="match status" value="1"/>
</dbReference>
<dbReference type="SUPFAM" id="SSF52540">
    <property type="entry name" value="P-loop containing nucleoside triphosphate hydrolases"/>
    <property type="match status" value="1"/>
</dbReference>
<dbReference type="Gene3D" id="3.40.50.300">
    <property type="entry name" value="P-loop containing nucleotide triphosphate hydrolases"/>
    <property type="match status" value="1"/>
</dbReference>
<dbReference type="SMART" id="SM00530">
    <property type="entry name" value="HTH_XRE"/>
    <property type="match status" value="1"/>
</dbReference>
<dbReference type="Pfam" id="PF13560">
    <property type="entry name" value="HTH_31"/>
    <property type="match status" value="1"/>
</dbReference>
<name>A0A1H9PWG5_9PSEU</name>
<evidence type="ECO:0000259" key="1">
    <source>
        <dbReference type="PROSITE" id="PS50943"/>
    </source>
</evidence>
<dbReference type="RefSeq" id="WP_089919644.1">
    <property type="nucleotide sequence ID" value="NZ_FOFV01000009.1"/>
</dbReference>
<dbReference type="SUPFAM" id="SSF48452">
    <property type="entry name" value="TPR-like"/>
    <property type="match status" value="1"/>
</dbReference>
<dbReference type="STRING" id="65499.SAMN04488000_109269"/>
<dbReference type="InterPro" id="IPR001387">
    <property type="entry name" value="Cro/C1-type_HTH"/>
</dbReference>
<evidence type="ECO:0000313" key="2">
    <source>
        <dbReference type="EMBL" id="SER51933.1"/>
    </source>
</evidence>
<dbReference type="InterPro" id="IPR027417">
    <property type="entry name" value="P-loop_NTPase"/>
</dbReference>
<dbReference type="Proteomes" id="UP000199503">
    <property type="component" value="Unassembled WGS sequence"/>
</dbReference>
<dbReference type="InterPro" id="IPR019734">
    <property type="entry name" value="TPR_rpt"/>
</dbReference>
<dbReference type="Gene3D" id="1.25.40.10">
    <property type="entry name" value="Tetratricopeptide repeat domain"/>
    <property type="match status" value="2"/>
</dbReference>
<dbReference type="AlphaFoldDB" id="A0A1H9PWG5"/>
<sequence length="764" mass="83039">MLTVSVPDDAIPAFGQMLLGLRRASGLSQADLARSSGMSVRALRDLERGRASSAQERSAAVLADALDLTGEDREVFLTLAREGRRRTAKPVDPTMLHSLPAVTELVGRERELCELIGLGTAEPAGVVVVTGPPGVGKTSLAVAAAHRLAAHFPDGCLAVDLGGSGDRPRAADEALERMLRALGVPARGVPESAADRVELFRALLRDRRVLVLLDNAVDEAHVRPLLGTGNRGVTLVTCRRVLAGLTSASWVSLSPLTTESGVALLASIAGHDVVCGEPGAAAELVTLCGNLPLAIRIAGNRLATRPHWSLSYLVSQLRDERMRLSSLSAGDLQLRSAFEVSFRRLSPIARRVLRRLAVIPGEHFDEALAAVATGAPQPEVGALLDELVEASLLDTARAPGRLRFHNLLRLFAGERLAQEEAEDVREQLRDRTLRHLLGMATAAGASVFQGPPDADGSPFSSQANAGDWLVREGTNWSAAQREAAALGWHAEVLGLARAMHWFADSQEFDYRWDEVYRLGLEAARRLGDQVAEVDMLNQLGWAQYMCRNDNELALCTSSRALALAEEIGDQRGKVFAHCYLGVELTRLGKVEEGMAHLRVAHEMSAEYGFFEMRYWMRSTLGVALQEAGRYEDALAVHQALLTEAHEHRHEADQEMVRWVMMLLTENIGLCLTGLGRWREAAESHHEARRLSAENESTHHEADQAVREGLAWRAAGEPDRARRCLLSARALLDGPVSRADRDRVDAELTALVEHHESGCDGNGLV</sequence>
<gene>
    <name evidence="2" type="ORF">SAMN04488000_109269</name>
</gene>
<dbReference type="InterPro" id="IPR049945">
    <property type="entry name" value="AAA_22"/>
</dbReference>
<evidence type="ECO:0000313" key="3">
    <source>
        <dbReference type="Proteomes" id="UP000199503"/>
    </source>
</evidence>
<dbReference type="PANTHER" id="PTHR47691:SF3">
    <property type="entry name" value="HTH-TYPE TRANSCRIPTIONAL REGULATOR RV0890C-RELATED"/>
    <property type="match status" value="1"/>
</dbReference>
<dbReference type="SMART" id="SM00028">
    <property type="entry name" value="TPR"/>
    <property type="match status" value="4"/>
</dbReference>
<dbReference type="GO" id="GO:0043531">
    <property type="term" value="F:ADP binding"/>
    <property type="evidence" value="ECO:0007669"/>
    <property type="project" value="InterPro"/>
</dbReference>
<protein>
    <submittedName>
        <fullName evidence="2">Predicted ATPase</fullName>
    </submittedName>
</protein>
<organism evidence="2 3">
    <name type="scientific">Lentzea albida</name>
    <dbReference type="NCBI Taxonomy" id="65499"/>
    <lineage>
        <taxon>Bacteria</taxon>
        <taxon>Bacillati</taxon>
        <taxon>Actinomycetota</taxon>
        <taxon>Actinomycetes</taxon>
        <taxon>Pseudonocardiales</taxon>
        <taxon>Pseudonocardiaceae</taxon>
        <taxon>Lentzea</taxon>
    </lineage>
</organism>
<feature type="domain" description="HTH cro/C1-type" evidence="1">
    <location>
        <begin position="18"/>
        <end position="73"/>
    </location>
</feature>
<dbReference type="OrthoDB" id="7628974at2"/>
<dbReference type="PROSITE" id="PS50943">
    <property type="entry name" value="HTH_CROC1"/>
    <property type="match status" value="1"/>
</dbReference>
<keyword evidence="3" id="KW-1185">Reference proteome</keyword>
<dbReference type="InterPro" id="IPR011990">
    <property type="entry name" value="TPR-like_helical_dom_sf"/>
</dbReference>
<dbReference type="CDD" id="cd00093">
    <property type="entry name" value="HTH_XRE"/>
    <property type="match status" value="1"/>
</dbReference>
<accession>A0A1H9PWG5</accession>
<reference evidence="3" key="1">
    <citation type="submission" date="2016-10" db="EMBL/GenBank/DDBJ databases">
        <authorList>
            <person name="Varghese N."/>
            <person name="Submissions S."/>
        </authorList>
    </citation>
    <scope>NUCLEOTIDE SEQUENCE [LARGE SCALE GENOMIC DNA]</scope>
    <source>
        <strain evidence="3">DSM 44437</strain>
    </source>
</reference>
<dbReference type="EMBL" id="FOFV01000009">
    <property type="protein sequence ID" value="SER51933.1"/>
    <property type="molecule type" value="Genomic_DNA"/>
</dbReference>
<dbReference type="SUPFAM" id="SSF47413">
    <property type="entry name" value="lambda repressor-like DNA-binding domains"/>
    <property type="match status" value="1"/>
</dbReference>